<organism evidence="2 3">
    <name type="scientific">Aureliella helgolandensis</name>
    <dbReference type="NCBI Taxonomy" id="2527968"/>
    <lineage>
        <taxon>Bacteria</taxon>
        <taxon>Pseudomonadati</taxon>
        <taxon>Planctomycetota</taxon>
        <taxon>Planctomycetia</taxon>
        <taxon>Pirellulales</taxon>
        <taxon>Pirellulaceae</taxon>
        <taxon>Aureliella</taxon>
    </lineage>
</organism>
<dbReference type="Proteomes" id="UP000318017">
    <property type="component" value="Chromosome"/>
</dbReference>
<accession>A0A518GHB7</accession>
<keyword evidence="3" id="KW-1185">Reference proteome</keyword>
<dbReference type="EMBL" id="CP036298">
    <property type="protein sequence ID" value="QDV27991.1"/>
    <property type="molecule type" value="Genomic_DNA"/>
</dbReference>
<sequence length="482" mass="52771" precursor="true">MLSQKAFMQFPASAVALLVGCLVWCSSGHAADAPFRAGAATANITPPLGEMVVGGWEPVPADEVHDELHVRAIVLDDGDTKLAIAICDNVGIPREVFDVAKAQVEATTGIPVKNQLYAATHTHSATTARGKNSMVKDEELSGYQIFLADRIVDAVRIANKRLEPARIGWGSVEEASELFNRRWYVVEEEQRRNPFGGVDEVRMNPSSSSTLIRPAGPVDPEVSYLALQALDGRPIAILGNYSLHYVGGVPSRVVSADYFAVFAEHLGGLLETETQYPPFVGILSNGTSGDVNNINFRDRSARYAPFEKMALVGQLIARRVHESLGEVQYQDWVKLGAQQSELTLKVRKPDAEMKAYLAGVVQRPEEEKPYHRHEKTYAARTATLSESPDTVDVPLQTLRIGDLGIAAVPFEVFTEIGLEIKDRCPLSDSFTIELAGGSYGYLPSPAQHELGGYETWMGTNRVQLDASEKIVERLMSMFDAIK</sequence>
<feature type="signal peptide" evidence="1">
    <location>
        <begin position="1"/>
        <end position="30"/>
    </location>
</feature>
<gene>
    <name evidence="2" type="ORF">Q31a_63840</name>
</gene>
<keyword evidence="1" id="KW-0732">Signal</keyword>
<evidence type="ECO:0000256" key="1">
    <source>
        <dbReference type="SAM" id="SignalP"/>
    </source>
</evidence>
<dbReference type="AlphaFoldDB" id="A0A518GHB7"/>
<evidence type="ECO:0000313" key="3">
    <source>
        <dbReference type="Proteomes" id="UP000318017"/>
    </source>
</evidence>
<dbReference type="KEGG" id="ahel:Q31a_63840"/>
<dbReference type="RefSeq" id="WP_231690993.1">
    <property type="nucleotide sequence ID" value="NZ_CP036298.1"/>
</dbReference>
<reference evidence="2 3" key="1">
    <citation type="submission" date="2019-02" db="EMBL/GenBank/DDBJ databases">
        <title>Deep-cultivation of Planctomycetes and their phenomic and genomic characterization uncovers novel biology.</title>
        <authorList>
            <person name="Wiegand S."/>
            <person name="Jogler M."/>
            <person name="Boedeker C."/>
            <person name="Pinto D."/>
            <person name="Vollmers J."/>
            <person name="Rivas-Marin E."/>
            <person name="Kohn T."/>
            <person name="Peeters S.H."/>
            <person name="Heuer A."/>
            <person name="Rast P."/>
            <person name="Oberbeckmann S."/>
            <person name="Bunk B."/>
            <person name="Jeske O."/>
            <person name="Meyerdierks A."/>
            <person name="Storesund J.E."/>
            <person name="Kallscheuer N."/>
            <person name="Luecker S."/>
            <person name="Lage O.M."/>
            <person name="Pohl T."/>
            <person name="Merkel B.J."/>
            <person name="Hornburger P."/>
            <person name="Mueller R.-W."/>
            <person name="Bruemmer F."/>
            <person name="Labrenz M."/>
            <person name="Spormann A.M."/>
            <person name="Op den Camp H."/>
            <person name="Overmann J."/>
            <person name="Amann R."/>
            <person name="Jetten M.S.M."/>
            <person name="Mascher T."/>
            <person name="Medema M.H."/>
            <person name="Devos D.P."/>
            <person name="Kaster A.-K."/>
            <person name="Ovreas L."/>
            <person name="Rohde M."/>
            <person name="Galperin M.Y."/>
            <person name="Jogler C."/>
        </authorList>
    </citation>
    <scope>NUCLEOTIDE SEQUENCE [LARGE SCALE GENOMIC DNA]</scope>
    <source>
        <strain evidence="2 3">Q31a</strain>
    </source>
</reference>
<feature type="chain" id="PRO_5022072515" evidence="1">
    <location>
        <begin position="31"/>
        <end position="482"/>
    </location>
</feature>
<proteinExistence type="predicted"/>
<evidence type="ECO:0000313" key="2">
    <source>
        <dbReference type="EMBL" id="QDV27991.1"/>
    </source>
</evidence>
<name>A0A518GHB7_9BACT</name>
<protein>
    <submittedName>
        <fullName evidence="2">Neutral/alkaline non-lysosomal ceramidase</fullName>
    </submittedName>
</protein>
<dbReference type="PROSITE" id="PS51257">
    <property type="entry name" value="PROKAR_LIPOPROTEIN"/>
    <property type="match status" value="1"/>
</dbReference>